<dbReference type="InParanoid" id="A0A2H3DDB2"/>
<proteinExistence type="predicted"/>
<evidence type="ECO:0000313" key="2">
    <source>
        <dbReference type="Proteomes" id="UP000217790"/>
    </source>
</evidence>
<reference evidence="2" key="1">
    <citation type="journal article" date="2017" name="Nat. Ecol. Evol.">
        <title>Genome expansion and lineage-specific genetic innovations in the forest pathogenic fungi Armillaria.</title>
        <authorList>
            <person name="Sipos G."/>
            <person name="Prasanna A.N."/>
            <person name="Walter M.C."/>
            <person name="O'Connor E."/>
            <person name="Balint B."/>
            <person name="Krizsan K."/>
            <person name="Kiss B."/>
            <person name="Hess J."/>
            <person name="Varga T."/>
            <person name="Slot J."/>
            <person name="Riley R."/>
            <person name="Boka B."/>
            <person name="Rigling D."/>
            <person name="Barry K."/>
            <person name="Lee J."/>
            <person name="Mihaltcheva S."/>
            <person name="LaButti K."/>
            <person name="Lipzen A."/>
            <person name="Waldron R."/>
            <person name="Moloney N.M."/>
            <person name="Sperisen C."/>
            <person name="Kredics L."/>
            <person name="Vagvoelgyi C."/>
            <person name="Patrignani A."/>
            <person name="Fitzpatrick D."/>
            <person name="Nagy I."/>
            <person name="Doyle S."/>
            <person name="Anderson J.B."/>
            <person name="Grigoriev I.V."/>
            <person name="Gueldener U."/>
            <person name="Muensterkoetter M."/>
            <person name="Nagy L.G."/>
        </authorList>
    </citation>
    <scope>NUCLEOTIDE SEQUENCE [LARGE SCALE GENOMIC DNA]</scope>
    <source>
        <strain evidence="2">Ar21-2</strain>
    </source>
</reference>
<protein>
    <submittedName>
        <fullName evidence="1">Uncharacterized protein</fullName>
    </submittedName>
</protein>
<dbReference type="EMBL" id="KZ293671">
    <property type="protein sequence ID" value="PBK88858.1"/>
    <property type="molecule type" value="Genomic_DNA"/>
</dbReference>
<dbReference type="Proteomes" id="UP000217790">
    <property type="component" value="Unassembled WGS sequence"/>
</dbReference>
<organism evidence="1 2">
    <name type="scientific">Armillaria gallica</name>
    <name type="common">Bulbous honey fungus</name>
    <name type="synonym">Armillaria bulbosa</name>
    <dbReference type="NCBI Taxonomy" id="47427"/>
    <lineage>
        <taxon>Eukaryota</taxon>
        <taxon>Fungi</taxon>
        <taxon>Dikarya</taxon>
        <taxon>Basidiomycota</taxon>
        <taxon>Agaricomycotina</taxon>
        <taxon>Agaricomycetes</taxon>
        <taxon>Agaricomycetidae</taxon>
        <taxon>Agaricales</taxon>
        <taxon>Marasmiineae</taxon>
        <taxon>Physalacriaceae</taxon>
        <taxon>Armillaria</taxon>
    </lineage>
</organism>
<dbReference type="AlphaFoldDB" id="A0A2H3DDB2"/>
<sequence>MSSLRGTDVHPTLESVQTFYICSTVDGIPMHALFWGEWARAYITFWGLSCIILQGVKSIMQLALSTVTSSPSSVKGAGKTPRKAWQSCTRGGSPSLRSAGWHPSQNLNEINHYTIKGFNTPGSMVFATKLASRIVDSDAWVYRSDRDTETFDVNTYDWVLIYEKERPGYWLYFLCRHTPTLNDCAARNGLSKVWVKN</sequence>
<accession>A0A2H3DDB2</accession>
<evidence type="ECO:0000313" key="1">
    <source>
        <dbReference type="EMBL" id="PBK88858.1"/>
    </source>
</evidence>
<gene>
    <name evidence="1" type="ORF">ARMGADRAFT_1033832</name>
</gene>
<dbReference type="OrthoDB" id="3122569at2759"/>
<keyword evidence="2" id="KW-1185">Reference proteome</keyword>
<name>A0A2H3DDB2_ARMGA</name>